<reference evidence="1" key="1">
    <citation type="submission" date="2020-10" db="EMBL/GenBank/DDBJ databases">
        <title>Chromosome-scale genome assembly of the Allis shad, Alosa alosa.</title>
        <authorList>
            <person name="Margot Z."/>
            <person name="Christophe K."/>
            <person name="Cabau C."/>
            <person name="Louis A."/>
            <person name="Berthelot C."/>
            <person name="Parey E."/>
            <person name="Roest Crollius H."/>
            <person name="Montfort J."/>
            <person name="Robinson-Rechavi M."/>
            <person name="Bucao C."/>
            <person name="Bouchez O."/>
            <person name="Gislard M."/>
            <person name="Lluch J."/>
            <person name="Milhes M."/>
            <person name="Lampietro C."/>
            <person name="Lopez Roques C."/>
            <person name="Donnadieu C."/>
            <person name="Braasch I."/>
            <person name="Desvignes T."/>
            <person name="Postlethwait J."/>
            <person name="Bobe J."/>
            <person name="Guiguen Y."/>
        </authorList>
    </citation>
    <scope>NUCLEOTIDE SEQUENCE</scope>
    <source>
        <strain evidence="1">M-15738</strain>
        <tissue evidence="1">Blood</tissue>
    </source>
</reference>
<dbReference type="AlphaFoldDB" id="A0AAV6H566"/>
<keyword evidence="2" id="KW-1185">Reference proteome</keyword>
<evidence type="ECO:0000313" key="1">
    <source>
        <dbReference type="EMBL" id="KAG5282415.1"/>
    </source>
</evidence>
<protein>
    <submittedName>
        <fullName evidence="1">Uncharacterized protein</fullName>
    </submittedName>
</protein>
<dbReference type="EMBL" id="JADWDJ010000004">
    <property type="protein sequence ID" value="KAG5282415.1"/>
    <property type="molecule type" value="Genomic_DNA"/>
</dbReference>
<gene>
    <name evidence="1" type="ORF">AALO_G00055740</name>
</gene>
<comment type="caution">
    <text evidence="1">The sequence shown here is derived from an EMBL/GenBank/DDBJ whole genome shotgun (WGS) entry which is preliminary data.</text>
</comment>
<evidence type="ECO:0000313" key="2">
    <source>
        <dbReference type="Proteomes" id="UP000823561"/>
    </source>
</evidence>
<organism evidence="1 2">
    <name type="scientific">Alosa alosa</name>
    <name type="common">allis shad</name>
    <dbReference type="NCBI Taxonomy" id="278164"/>
    <lineage>
        <taxon>Eukaryota</taxon>
        <taxon>Metazoa</taxon>
        <taxon>Chordata</taxon>
        <taxon>Craniata</taxon>
        <taxon>Vertebrata</taxon>
        <taxon>Euteleostomi</taxon>
        <taxon>Actinopterygii</taxon>
        <taxon>Neopterygii</taxon>
        <taxon>Teleostei</taxon>
        <taxon>Clupei</taxon>
        <taxon>Clupeiformes</taxon>
        <taxon>Clupeoidei</taxon>
        <taxon>Clupeidae</taxon>
        <taxon>Alosa</taxon>
    </lineage>
</organism>
<sequence>MSTPPPLTLPTRTPKKHQNVRLALAPVPGHHQTHQTSSATMILPGGNTDNGAGGCSSDFHTLLDLPAVSGPGNRTKPHPLYPSTLCTHLLYLWLRSNKENDKQMHMEVVMLQLFIQKCCSADGVLEGGAAAVMDLSWSSRACWDWLAAEWCGDKDTKPCPETPQGDQT</sequence>
<dbReference type="Proteomes" id="UP000823561">
    <property type="component" value="Chromosome 4"/>
</dbReference>
<name>A0AAV6H566_9TELE</name>
<accession>A0AAV6H566</accession>
<proteinExistence type="predicted"/>